<reference evidence="3 5" key="1">
    <citation type="journal article" date="2015" name="Genome Announc.">
        <title>Draft Genome Sequence of Vibrio owensii Strain SH-14, Which Causes Shrimp Acute Hepatopancreatic Necrosis Disease.</title>
        <authorList>
            <person name="Liu L."/>
            <person name="Xiao J."/>
            <person name="Xia X."/>
            <person name="Pan Y."/>
            <person name="Yan S."/>
            <person name="Wang Y."/>
        </authorList>
    </citation>
    <scope>NUCLEOTIDE SEQUENCE [LARGE SCALE GENOMIC DNA]</scope>
    <source>
        <strain evidence="3 5">SH14</strain>
    </source>
</reference>
<dbReference type="InterPro" id="IPR008962">
    <property type="entry name" value="PapD-like_sf"/>
</dbReference>
<dbReference type="EMBL" id="CP045860">
    <property type="protein sequence ID" value="QGH48940.1"/>
    <property type="molecule type" value="Genomic_DNA"/>
</dbReference>
<reference evidence="3" key="3">
    <citation type="submission" date="2019-11" db="EMBL/GenBank/DDBJ databases">
        <title>Complete genome sequence of Vibrio owensii SH-14 isolated from shrimp with acute hepatopancreatic necrosis diease.</title>
        <authorList>
            <person name="Liang X."/>
            <person name="Wang Y."/>
        </authorList>
    </citation>
    <scope>NUCLEOTIDE SEQUENCE</scope>
    <source>
        <strain evidence="3">SH14</strain>
    </source>
</reference>
<name>A0AAP9KBY4_9VIBR</name>
<evidence type="ECO:0000313" key="5">
    <source>
        <dbReference type="Proteomes" id="UP000390336"/>
    </source>
</evidence>
<dbReference type="Proteomes" id="UP000272136">
    <property type="component" value="Chromosome 2"/>
</dbReference>
<protein>
    <submittedName>
        <fullName evidence="3">Fimbria/pilus periplasmic chaperone</fullName>
    </submittedName>
    <submittedName>
        <fullName evidence="2">Molecular chaperone</fullName>
    </submittedName>
</protein>
<evidence type="ECO:0000313" key="2">
    <source>
        <dbReference type="EMBL" id="AYO16776.1"/>
    </source>
</evidence>
<sequence length="219" mass="24940">MKTLRLLFLILIYMPAQALAFELFPMVQFLSDSGREATVFFKVTNTSLTPLPIEVTGVKRHVEFNNEEELVDTDELMIFPPQVLIQPGKSQTVKVQYTGAPKSVAESYRLIVSQLPLKASDVEQDTIQMLFRIGALIFVSPQSAQEQYTSKIILSNKKPNLQIRNTGSSVIELNKHNYSVSWQGETKRWNWEQLEPVLPMQYLIPNQQVQVSVESLLVN</sequence>
<accession>A0AAP9KBY4</accession>
<dbReference type="AlphaFoldDB" id="A0AAP9KBY4"/>
<evidence type="ECO:0000313" key="4">
    <source>
        <dbReference type="Proteomes" id="UP000272136"/>
    </source>
</evidence>
<dbReference type="PANTHER" id="PTHR30251">
    <property type="entry name" value="PILUS ASSEMBLY CHAPERONE"/>
    <property type="match status" value="1"/>
</dbReference>
<dbReference type="Proteomes" id="UP000390336">
    <property type="component" value="Chromosome 2"/>
</dbReference>
<gene>
    <name evidence="3" type="ORF">APZ19_17525</name>
    <name evidence="2" type="ORF">D0812_20460</name>
</gene>
<dbReference type="SUPFAM" id="SSF49354">
    <property type="entry name" value="PapD-like"/>
    <property type="match status" value="1"/>
</dbReference>
<keyword evidence="4" id="KW-1185">Reference proteome</keyword>
<dbReference type="Pfam" id="PF00345">
    <property type="entry name" value="PapD_N"/>
    <property type="match status" value="1"/>
</dbReference>
<dbReference type="InterPro" id="IPR016147">
    <property type="entry name" value="Pili_assmbl_chaperone_N"/>
</dbReference>
<feature type="domain" description="Pili assembly chaperone N-terminal" evidence="1">
    <location>
        <begin position="36"/>
        <end position="143"/>
    </location>
</feature>
<dbReference type="GO" id="GO:0030288">
    <property type="term" value="C:outer membrane-bounded periplasmic space"/>
    <property type="evidence" value="ECO:0007669"/>
    <property type="project" value="InterPro"/>
</dbReference>
<dbReference type="Gene3D" id="2.60.40.10">
    <property type="entry name" value="Immunoglobulins"/>
    <property type="match status" value="1"/>
</dbReference>
<evidence type="ECO:0000259" key="1">
    <source>
        <dbReference type="Pfam" id="PF00345"/>
    </source>
</evidence>
<dbReference type="EMBL" id="CP033138">
    <property type="protein sequence ID" value="AYO16776.1"/>
    <property type="molecule type" value="Genomic_DNA"/>
</dbReference>
<dbReference type="GO" id="GO:0071555">
    <property type="term" value="P:cell wall organization"/>
    <property type="evidence" value="ECO:0007669"/>
    <property type="project" value="InterPro"/>
</dbReference>
<dbReference type="PANTHER" id="PTHR30251:SF4">
    <property type="entry name" value="SLR1668 PROTEIN"/>
    <property type="match status" value="1"/>
</dbReference>
<organism evidence="3 5">
    <name type="scientific">Vibrio owensii</name>
    <dbReference type="NCBI Taxonomy" id="696485"/>
    <lineage>
        <taxon>Bacteria</taxon>
        <taxon>Pseudomonadati</taxon>
        <taxon>Pseudomonadota</taxon>
        <taxon>Gammaproteobacteria</taxon>
        <taxon>Vibrionales</taxon>
        <taxon>Vibrionaceae</taxon>
        <taxon>Vibrio</taxon>
    </lineage>
</organism>
<proteinExistence type="predicted"/>
<reference evidence="2 4" key="2">
    <citation type="submission" date="2018-10" db="EMBL/GenBank/DDBJ databases">
        <title>Whole Genome of Vibrio owensii strain 170502, isolated from Acute Hepatopancreatic Necrosis Disease (AHPND) shrimp.</title>
        <authorList>
            <person name="Yan M."/>
            <person name="Wang X."/>
            <person name="Wang Y."/>
        </authorList>
    </citation>
    <scope>NUCLEOTIDE SEQUENCE [LARGE SCALE GENOMIC DNA]</scope>
    <source>
        <strain evidence="2 4">1700302</strain>
    </source>
</reference>
<dbReference type="InterPro" id="IPR013783">
    <property type="entry name" value="Ig-like_fold"/>
</dbReference>
<dbReference type="InterPro" id="IPR050643">
    <property type="entry name" value="Periplasmic_pilus_chap"/>
</dbReference>
<evidence type="ECO:0000313" key="3">
    <source>
        <dbReference type="EMBL" id="QGH48940.1"/>
    </source>
</evidence>
<dbReference type="RefSeq" id="WP_054823768.1">
    <property type="nucleotide sequence ID" value="NZ_CP187390.1"/>
</dbReference>